<organism evidence="2 3">
    <name type="scientific">Pandoraea terrae</name>
    <dbReference type="NCBI Taxonomy" id="1537710"/>
    <lineage>
        <taxon>Bacteria</taxon>
        <taxon>Pseudomonadati</taxon>
        <taxon>Pseudomonadota</taxon>
        <taxon>Betaproteobacteria</taxon>
        <taxon>Burkholderiales</taxon>
        <taxon>Burkholderiaceae</taxon>
        <taxon>Pandoraea</taxon>
    </lineage>
</organism>
<gene>
    <name evidence="2" type="ORF">PTE30175_03631</name>
</gene>
<sequence length="183" mass="19678">MSFFSLDQATAAYRANVETLLGLSTKVFESVEQLVKLNVQAVKSTLEDNASHTQQALSVRAPQELATLQVGAVRQAAEEMLAYSRHLFEIASSTRLAVDNVSETHLSESFRQVHAWIDSVCAHAPAGSEAVAAMVKSALDAASSAHERVQTAARQALEMTVEQTAVMAHEATEARRAAKKAEA</sequence>
<name>A0A5E4X8C6_9BURK</name>
<evidence type="ECO:0000259" key="1">
    <source>
        <dbReference type="Pfam" id="PF09361"/>
    </source>
</evidence>
<dbReference type="RefSeq" id="WP_191629124.1">
    <property type="nucleotide sequence ID" value="NZ_CABPRZ010000016.1"/>
</dbReference>
<dbReference type="Pfam" id="PF09361">
    <property type="entry name" value="Phasin_2"/>
    <property type="match status" value="1"/>
</dbReference>
<keyword evidence="3" id="KW-1185">Reference proteome</keyword>
<dbReference type="EMBL" id="CABPRZ010000016">
    <property type="protein sequence ID" value="VVE32526.1"/>
    <property type="molecule type" value="Genomic_DNA"/>
</dbReference>
<proteinExistence type="predicted"/>
<feature type="domain" description="Phasin" evidence="1">
    <location>
        <begin position="8"/>
        <end position="98"/>
    </location>
</feature>
<dbReference type="AlphaFoldDB" id="A0A5E4X8C6"/>
<accession>A0A5E4X8C6</accession>
<protein>
    <submittedName>
        <fullName evidence="2">Granule protein PhaP</fullName>
    </submittedName>
</protein>
<dbReference type="NCBIfam" id="TIGR01841">
    <property type="entry name" value="phasin"/>
    <property type="match status" value="1"/>
</dbReference>
<dbReference type="InterPro" id="IPR018968">
    <property type="entry name" value="Phasin"/>
</dbReference>
<evidence type="ECO:0000313" key="3">
    <source>
        <dbReference type="Proteomes" id="UP000414233"/>
    </source>
</evidence>
<dbReference type="InterPro" id="IPR010127">
    <property type="entry name" value="Phasin_subfam-1"/>
</dbReference>
<reference evidence="2 3" key="1">
    <citation type="submission" date="2019-08" db="EMBL/GenBank/DDBJ databases">
        <authorList>
            <person name="Peeters C."/>
        </authorList>
    </citation>
    <scope>NUCLEOTIDE SEQUENCE [LARGE SCALE GENOMIC DNA]</scope>
    <source>
        <strain evidence="2 3">LMG 30175</strain>
    </source>
</reference>
<evidence type="ECO:0000313" key="2">
    <source>
        <dbReference type="EMBL" id="VVE32526.1"/>
    </source>
</evidence>
<dbReference type="Proteomes" id="UP000414233">
    <property type="component" value="Unassembled WGS sequence"/>
</dbReference>